<dbReference type="AlphaFoldDB" id="A0A4R3K2I5"/>
<dbReference type="NCBIfam" id="TIGR03025">
    <property type="entry name" value="EPS_sugtrans"/>
    <property type="match status" value="1"/>
</dbReference>
<keyword evidence="5 7" id="KW-1133">Transmembrane helix</keyword>
<dbReference type="Proteomes" id="UP000295726">
    <property type="component" value="Unassembled WGS sequence"/>
</dbReference>
<keyword evidence="6 7" id="KW-0472">Membrane</keyword>
<evidence type="ECO:0000256" key="2">
    <source>
        <dbReference type="ARBA" id="ARBA00006464"/>
    </source>
</evidence>
<name>A0A4R3K2I5_9FIRM</name>
<evidence type="ECO:0000259" key="8">
    <source>
        <dbReference type="Pfam" id="PF02397"/>
    </source>
</evidence>
<dbReference type="OrthoDB" id="9808602at2"/>
<sequence>MYRNVLSSWIKHLDFTILDCICIELAFVTAYFIRYGSGNDYQLALYKSSALILVLLHLIVVFFGEGYKGIVRRGNLEEVREIIKHATVVVVLLSVYLYLSHHGEDFSRIVYVLTWGISIVFCYVTRILWKKFIRLRAAWRSQKKSLMIVTKAEAAMETVKTIKKNNFGDYVVSGLVLIDNETADAGKSFNGVPVVANEDTMIEYMCHNWVDEVFFDVSQVQYDCTALIDSCEKMGITIHQKLAKESDLFRHNQMVERMAGYTVLTSSVNIVTNKEVFLKRLLDIIGGLVGVILTGIISSFVMPAIYIKSPGPVLFSQWRVGKGGKKFKIYKFRSMYLDAEERKKELMERNSIKDGFMFKMENDPRIIKGIGHFIRDTSLDEFPQFFNVLRGDMSLVGTRPPTIDEWDKYELYHRKRLAIKPGLTGMWQICGRSKITDFDEVVGLDTKYIKEWSLGLDLKILFKTVAVVLKREGAQ</sequence>
<evidence type="ECO:0000313" key="9">
    <source>
        <dbReference type="EMBL" id="TCS76636.1"/>
    </source>
</evidence>
<evidence type="ECO:0000256" key="3">
    <source>
        <dbReference type="ARBA" id="ARBA00022679"/>
    </source>
</evidence>
<feature type="transmembrane region" description="Helical" evidence="7">
    <location>
        <begin position="85"/>
        <end position="103"/>
    </location>
</feature>
<keyword evidence="3 9" id="KW-0808">Transferase</keyword>
<dbReference type="Gene3D" id="3.40.50.720">
    <property type="entry name" value="NAD(P)-binding Rossmann-like Domain"/>
    <property type="match status" value="1"/>
</dbReference>
<dbReference type="InterPro" id="IPR017475">
    <property type="entry name" value="EPS_sugar_tfrase"/>
</dbReference>
<reference evidence="9 10" key="1">
    <citation type="submission" date="2019-03" db="EMBL/GenBank/DDBJ databases">
        <title>Genomic Encyclopedia of Type Strains, Phase IV (KMG-IV): sequencing the most valuable type-strain genomes for metagenomic binning, comparative biology and taxonomic classification.</title>
        <authorList>
            <person name="Goeker M."/>
        </authorList>
    </citation>
    <scope>NUCLEOTIDE SEQUENCE [LARGE SCALE GENOMIC DNA]</scope>
    <source>
        <strain evidence="9 10">DSM 29489</strain>
    </source>
</reference>
<feature type="transmembrane region" description="Helical" evidence="7">
    <location>
        <begin position="284"/>
        <end position="307"/>
    </location>
</feature>
<comment type="caution">
    <text evidence="9">The sequence shown here is derived from an EMBL/GenBank/DDBJ whole genome shotgun (WGS) entry which is preliminary data.</text>
</comment>
<feature type="domain" description="Bacterial sugar transferase" evidence="8">
    <location>
        <begin position="279"/>
        <end position="470"/>
    </location>
</feature>
<dbReference type="PANTHER" id="PTHR30576">
    <property type="entry name" value="COLANIC BIOSYNTHESIS UDP-GLUCOSE LIPID CARRIER TRANSFERASE"/>
    <property type="match status" value="1"/>
</dbReference>
<organism evidence="9 10">
    <name type="scientific">Muricomes intestini</name>
    <dbReference type="NCBI Taxonomy" id="1796634"/>
    <lineage>
        <taxon>Bacteria</taxon>
        <taxon>Bacillati</taxon>
        <taxon>Bacillota</taxon>
        <taxon>Clostridia</taxon>
        <taxon>Lachnospirales</taxon>
        <taxon>Lachnospiraceae</taxon>
        <taxon>Muricomes</taxon>
    </lineage>
</organism>
<dbReference type="Pfam" id="PF02397">
    <property type="entry name" value="Bac_transf"/>
    <property type="match status" value="1"/>
</dbReference>
<proteinExistence type="inferred from homology"/>
<gene>
    <name evidence="9" type="ORF">EDD59_12318</name>
</gene>
<evidence type="ECO:0000256" key="1">
    <source>
        <dbReference type="ARBA" id="ARBA00004141"/>
    </source>
</evidence>
<keyword evidence="4 7" id="KW-0812">Transmembrane</keyword>
<comment type="subcellular location">
    <subcellularLocation>
        <location evidence="1">Membrane</location>
        <topology evidence="1">Multi-pass membrane protein</topology>
    </subcellularLocation>
</comment>
<feature type="transmembrane region" description="Helical" evidence="7">
    <location>
        <begin position="109"/>
        <end position="129"/>
    </location>
</feature>
<dbReference type="PANTHER" id="PTHR30576:SF10">
    <property type="entry name" value="SLL5057 PROTEIN"/>
    <property type="match status" value="1"/>
</dbReference>
<evidence type="ECO:0000256" key="7">
    <source>
        <dbReference type="SAM" id="Phobius"/>
    </source>
</evidence>
<evidence type="ECO:0000256" key="4">
    <source>
        <dbReference type="ARBA" id="ARBA00022692"/>
    </source>
</evidence>
<evidence type="ECO:0000256" key="6">
    <source>
        <dbReference type="ARBA" id="ARBA00023136"/>
    </source>
</evidence>
<dbReference type="InterPro" id="IPR003362">
    <property type="entry name" value="Bact_transf"/>
</dbReference>
<feature type="transmembrane region" description="Helical" evidence="7">
    <location>
        <begin position="45"/>
        <end position="64"/>
    </location>
</feature>
<dbReference type="EMBL" id="SLZZ01000023">
    <property type="protein sequence ID" value="TCS76636.1"/>
    <property type="molecule type" value="Genomic_DNA"/>
</dbReference>
<dbReference type="RefSeq" id="WP_132382821.1">
    <property type="nucleotide sequence ID" value="NZ_SLZZ01000023.1"/>
</dbReference>
<dbReference type="Pfam" id="PF13727">
    <property type="entry name" value="CoA_binding_3"/>
    <property type="match status" value="1"/>
</dbReference>
<dbReference type="GO" id="GO:0016780">
    <property type="term" value="F:phosphotransferase activity, for other substituted phosphate groups"/>
    <property type="evidence" value="ECO:0007669"/>
    <property type="project" value="TreeGrafter"/>
</dbReference>
<accession>A0A4R3K2I5</accession>
<feature type="transmembrane region" description="Helical" evidence="7">
    <location>
        <begin position="12"/>
        <end position="33"/>
    </location>
</feature>
<evidence type="ECO:0000256" key="5">
    <source>
        <dbReference type="ARBA" id="ARBA00022989"/>
    </source>
</evidence>
<comment type="similarity">
    <text evidence="2">Belongs to the bacterial sugar transferase family.</text>
</comment>
<protein>
    <submittedName>
        <fullName evidence="9">Exopolysaccharide biosynthesis polyprenyl glycosylphosphotransferase</fullName>
    </submittedName>
</protein>
<keyword evidence="10" id="KW-1185">Reference proteome</keyword>
<dbReference type="GO" id="GO:0016020">
    <property type="term" value="C:membrane"/>
    <property type="evidence" value="ECO:0007669"/>
    <property type="project" value="UniProtKB-SubCell"/>
</dbReference>
<evidence type="ECO:0000313" key="10">
    <source>
        <dbReference type="Proteomes" id="UP000295726"/>
    </source>
</evidence>